<gene>
    <name evidence="1" type="ORF">MMAB1_0357</name>
</gene>
<accession>A0A0X3BIZ6</accession>
<dbReference type="EMBL" id="LT158599">
    <property type="protein sequence ID" value="CVK31574.1"/>
    <property type="molecule type" value="Genomic_DNA"/>
</dbReference>
<organism evidence="1 2">
    <name type="scientific">Methanoculleus bourgensis</name>
    <dbReference type="NCBI Taxonomy" id="83986"/>
    <lineage>
        <taxon>Archaea</taxon>
        <taxon>Methanobacteriati</taxon>
        <taxon>Methanobacteriota</taxon>
        <taxon>Stenosarchaea group</taxon>
        <taxon>Methanomicrobia</taxon>
        <taxon>Methanomicrobiales</taxon>
        <taxon>Methanomicrobiaceae</taxon>
        <taxon>Methanoculleus</taxon>
    </lineage>
</organism>
<dbReference type="Proteomes" id="UP000069850">
    <property type="component" value="Chromosome 1"/>
</dbReference>
<dbReference type="KEGG" id="mema:MMAB1_0357"/>
<dbReference type="AlphaFoldDB" id="A0A0X3BIZ6"/>
<proteinExistence type="predicted"/>
<evidence type="ECO:0000313" key="1">
    <source>
        <dbReference type="EMBL" id="CVK31574.1"/>
    </source>
</evidence>
<protein>
    <submittedName>
        <fullName evidence="1">Uncharacterized protein</fullName>
    </submittedName>
</protein>
<reference evidence="1 2" key="1">
    <citation type="submission" date="2016-01" db="EMBL/GenBank/DDBJ databases">
        <authorList>
            <person name="Manzoor S."/>
        </authorList>
    </citation>
    <scope>NUCLEOTIDE SEQUENCE [LARGE SCALE GENOMIC DNA]</scope>
    <source>
        <strain evidence="1">Methanoculleus sp MAB1</strain>
    </source>
</reference>
<name>A0A0X3BIZ6_9EURY</name>
<evidence type="ECO:0000313" key="2">
    <source>
        <dbReference type="Proteomes" id="UP000069850"/>
    </source>
</evidence>
<sequence>MVILPAGVFVHHCFLALPGAGGRAGAYENYAAERGLAAADRPPLPGEPRIPQKENRNAVLSGQVTPDSSLEVFTVDEALHPLPDLITLDDEGCGGHPEFILLNVLWVLHGIDHRDLDPEVLLDFLEDRGLLLAPHAALLEETYHLHRHGITAPRPRIQPGEDARPPLYLPILTSR</sequence>